<evidence type="ECO:0000256" key="2">
    <source>
        <dbReference type="ARBA" id="ARBA00004496"/>
    </source>
</evidence>
<reference evidence="20 21" key="1">
    <citation type="journal article" date="2017" name="Mycologia">
        <title>Bifiguratus adelaidae, gen. et sp. nov., a new member of Mucoromycotina in endophytic and soil-dwelling habitats.</title>
        <authorList>
            <person name="Torres-Cruz T.J."/>
            <person name="Billingsley Tobias T.L."/>
            <person name="Almatruk M."/>
            <person name="Hesse C."/>
            <person name="Kuske C.R."/>
            <person name="Desiro A."/>
            <person name="Benucci G.M."/>
            <person name="Bonito G."/>
            <person name="Stajich J.E."/>
            <person name="Dunlap C."/>
            <person name="Arnold A.E."/>
            <person name="Porras-Alfaro A."/>
        </authorList>
    </citation>
    <scope>NUCLEOTIDE SEQUENCE [LARGE SCALE GENOMIC DNA]</scope>
    <source>
        <strain evidence="20 21">AZ0501</strain>
    </source>
</reference>
<keyword evidence="5" id="KW-0963">Cytoplasm</keyword>
<dbReference type="InterPro" id="IPR011009">
    <property type="entry name" value="Kinase-like_dom_sf"/>
</dbReference>
<evidence type="ECO:0000256" key="17">
    <source>
        <dbReference type="SAM" id="Coils"/>
    </source>
</evidence>
<evidence type="ECO:0000256" key="3">
    <source>
        <dbReference type="ARBA" id="ARBA00008874"/>
    </source>
</evidence>
<dbReference type="InterPro" id="IPR017441">
    <property type="entry name" value="Protein_kinase_ATP_BS"/>
</dbReference>
<evidence type="ECO:0000256" key="4">
    <source>
        <dbReference type="ARBA" id="ARBA00012513"/>
    </source>
</evidence>
<gene>
    <name evidence="20" type="ORF">BZG36_00981</name>
</gene>
<dbReference type="Proteomes" id="UP000242875">
    <property type="component" value="Unassembled WGS sequence"/>
</dbReference>
<feature type="compositionally biased region" description="Basic residues" evidence="18">
    <location>
        <begin position="1070"/>
        <end position="1082"/>
    </location>
</feature>
<dbReference type="Gene3D" id="3.30.460.10">
    <property type="entry name" value="Beta Polymerase, domain 2"/>
    <property type="match status" value="1"/>
</dbReference>
<keyword evidence="8" id="KW-0808">Transferase</keyword>
<dbReference type="InterPro" id="IPR048288">
    <property type="entry name" value="PDCD10_N"/>
</dbReference>
<dbReference type="GO" id="GO:0016779">
    <property type="term" value="F:nucleotidyltransferase activity"/>
    <property type="evidence" value="ECO:0007669"/>
    <property type="project" value="UniProtKB-ARBA"/>
</dbReference>
<dbReference type="PANTHER" id="PTHR48012:SF10">
    <property type="entry name" value="FI20177P1"/>
    <property type="match status" value="1"/>
</dbReference>
<dbReference type="Gene3D" id="1.10.12.70">
    <property type="match status" value="1"/>
</dbReference>
<proteinExistence type="inferred from homology"/>
<feature type="compositionally biased region" description="Basic and acidic residues" evidence="18">
    <location>
        <begin position="951"/>
        <end position="960"/>
    </location>
</feature>
<comment type="cofactor">
    <cofactor evidence="1">
        <name>Mg(2+)</name>
        <dbReference type="ChEBI" id="CHEBI:18420"/>
    </cofactor>
</comment>
<comment type="subcellular location">
    <subcellularLocation>
        <location evidence="2">Cytoplasm</location>
    </subcellularLocation>
</comment>
<evidence type="ECO:0000256" key="14">
    <source>
        <dbReference type="ARBA" id="ARBA00047899"/>
    </source>
</evidence>
<dbReference type="GO" id="GO:0046872">
    <property type="term" value="F:metal ion binding"/>
    <property type="evidence" value="ECO:0007669"/>
    <property type="project" value="UniProtKB-KW"/>
</dbReference>
<keyword evidence="6" id="KW-0723">Serine/threonine-protein kinase</keyword>
<dbReference type="PROSITE" id="PS00107">
    <property type="entry name" value="PROTEIN_KINASE_ATP"/>
    <property type="match status" value="1"/>
</dbReference>
<keyword evidence="21" id="KW-1185">Reference proteome</keyword>
<dbReference type="InterPro" id="IPR054708">
    <property type="entry name" value="MTPAP-like_central"/>
</dbReference>
<dbReference type="GO" id="GO:0005737">
    <property type="term" value="C:cytoplasm"/>
    <property type="evidence" value="ECO:0007669"/>
    <property type="project" value="UniProtKB-SubCell"/>
</dbReference>
<evidence type="ECO:0000256" key="11">
    <source>
        <dbReference type="ARBA" id="ARBA00022777"/>
    </source>
</evidence>
<evidence type="ECO:0000256" key="5">
    <source>
        <dbReference type="ARBA" id="ARBA00022490"/>
    </source>
</evidence>
<dbReference type="Gene3D" id="3.30.200.20">
    <property type="entry name" value="Phosphorylase Kinase, domain 1"/>
    <property type="match status" value="1"/>
</dbReference>
<sequence length="1082" mass="122316">MHRGTPNADPEQYYIKQDRIGKGSFGEVFKGFDKQHRRPVAIKIIDLENAEDEIDDIQQEINILSQLDSSYVTKYYGSYLKGSELWIIMEYCSGGSCSDLMKPGLIKEEFIAIILKELIKGLEYLHSEGKMHRDIKAANILLSSTGDVKLADFGVSGQLTATLTKKNTFVGTPFWMAPEVIKQSGYDFKADIWSLGVTAIELAKGEPPYADLHPMKVLFLIPKNPPPQLEGNFSKSFKDFIALCLQRDPKLRPTAKELLKHRFIKSAKKISYLTELLVRHENWLASGNGQQSDSEDEAPMHHNGDDEGWDFGTVAKALPPTAPYRPPQTPPKPTALYQRTSTTSVSTVTPPPQKSTFFSTDAAGNQKRREDGHVLSSKLSHMDMGGSDDPYDTVKQIKEHNREQANPNSLPSSAKSSPGPGEESPTRISKRVASFGVLKNVVEPTLDAIQTKCRTTQGHAALETLRVAFQEAEKENPGLTQMFANEVSRRLRLGEEIRQFERHITLQPQEYGLRFQACFDIFYWLESLQLKDQTFHIFGSFASGLSIPDSDIDVAIVGSTAFNSKKWMSRLKASGFARLHDIKIVPNISFYYEKTNLLIQLTFHATDTDTLSHWRTQQWQTTYPFLRPLFLLLKQAFVKVALNDKTDYTDTSMGGIAPHALLCLVQFYIHERRRFISEDDDNLGACLLDMLEYYLNFDWQEEALFVEPHQIIKKDTVSGSQSIDNIAKPYILDSNSAANITRAARHIQTLLAPMRYLLDTITLNLVTAHNTRDPTLFILPDYLQLSHAQRSLRKTCCRSTMKLSWSRFDGRAPIGDLLDDINDELLVIANRTRAQSKRDATRASEQANFKRLAKEAKQADRRAAAERMKLEKRSQMATEAEYPKSTNEPSPNKRGPEDEQETYEPQQTRYETLGKEREQFEQQQAKVDTTIERPPSTAGDNANCVHMPKHVPREQLEHKDKGRKGKVIIVGEARTKGQKPNGDASDTFNHPSLSEPRDNDKGNLSGPTTTVASAIASTSTSTRRQTASNPTQKREGSSRARSRLRHRNRKRTRDPSQENSSHTAIDKRIKLDRKRPHQHRSS</sequence>
<dbReference type="Gene3D" id="1.10.510.10">
    <property type="entry name" value="Transferase(Phosphotransferase) domain 1"/>
    <property type="match status" value="1"/>
</dbReference>
<dbReference type="SMART" id="SM00220">
    <property type="entry name" value="S_TKc"/>
    <property type="match status" value="1"/>
</dbReference>
<keyword evidence="13" id="KW-0460">Magnesium</keyword>
<dbReference type="EMBL" id="MVBO01000006">
    <property type="protein sequence ID" value="OZJ06109.1"/>
    <property type="molecule type" value="Genomic_DNA"/>
</dbReference>
<evidence type="ECO:0000256" key="18">
    <source>
        <dbReference type="SAM" id="MobiDB-lite"/>
    </source>
</evidence>
<evidence type="ECO:0000313" key="20">
    <source>
        <dbReference type="EMBL" id="OZJ06109.1"/>
    </source>
</evidence>
<keyword evidence="12 16" id="KW-0067">ATP-binding</keyword>
<dbReference type="InterPro" id="IPR046409">
    <property type="entry name" value="PDC10_dimerisation_sf"/>
</dbReference>
<accession>A0A261Y681</accession>
<evidence type="ECO:0000256" key="16">
    <source>
        <dbReference type="PROSITE-ProRule" id="PRU10141"/>
    </source>
</evidence>
<dbReference type="Gene3D" id="1.10.1410.10">
    <property type="match status" value="1"/>
</dbReference>
<keyword evidence="9" id="KW-0479">Metal-binding</keyword>
<dbReference type="FunFam" id="1.10.510.10:FF:000411">
    <property type="entry name" value="Probable Ste20-like kinase Don3"/>
    <property type="match status" value="1"/>
</dbReference>
<evidence type="ECO:0000313" key="21">
    <source>
        <dbReference type="Proteomes" id="UP000242875"/>
    </source>
</evidence>
<comment type="catalytic activity">
    <reaction evidence="15">
        <text>L-seryl-[protein] + ATP = O-phospho-L-seryl-[protein] + ADP + H(+)</text>
        <dbReference type="Rhea" id="RHEA:17989"/>
        <dbReference type="Rhea" id="RHEA-COMP:9863"/>
        <dbReference type="Rhea" id="RHEA-COMP:11604"/>
        <dbReference type="ChEBI" id="CHEBI:15378"/>
        <dbReference type="ChEBI" id="CHEBI:29999"/>
        <dbReference type="ChEBI" id="CHEBI:30616"/>
        <dbReference type="ChEBI" id="CHEBI:83421"/>
        <dbReference type="ChEBI" id="CHEBI:456216"/>
        <dbReference type="EC" id="2.7.11.1"/>
    </reaction>
</comment>
<evidence type="ECO:0000256" key="1">
    <source>
        <dbReference type="ARBA" id="ARBA00001946"/>
    </source>
</evidence>
<comment type="similarity">
    <text evidence="3">Belongs to the protein kinase superfamily. STE Ser/Thr protein kinase family. STE20 subfamily.</text>
</comment>
<feature type="compositionally biased region" description="Polar residues" evidence="18">
    <location>
        <begin position="354"/>
        <end position="363"/>
    </location>
</feature>
<dbReference type="SUPFAM" id="SSF81301">
    <property type="entry name" value="Nucleotidyltransferase"/>
    <property type="match status" value="1"/>
</dbReference>
<evidence type="ECO:0000256" key="12">
    <source>
        <dbReference type="ARBA" id="ARBA00022840"/>
    </source>
</evidence>
<evidence type="ECO:0000256" key="13">
    <source>
        <dbReference type="ARBA" id="ARBA00022842"/>
    </source>
</evidence>
<dbReference type="InterPro" id="IPR050629">
    <property type="entry name" value="STE20/SPS1-PAK"/>
</dbReference>
<dbReference type="GO" id="GO:0005524">
    <property type="term" value="F:ATP binding"/>
    <property type="evidence" value="ECO:0007669"/>
    <property type="project" value="UniProtKB-UniRule"/>
</dbReference>
<organism evidence="20 21">
    <name type="scientific">Bifiguratus adelaidae</name>
    <dbReference type="NCBI Taxonomy" id="1938954"/>
    <lineage>
        <taxon>Eukaryota</taxon>
        <taxon>Fungi</taxon>
        <taxon>Fungi incertae sedis</taxon>
        <taxon>Mucoromycota</taxon>
        <taxon>Mucoromycotina</taxon>
        <taxon>Endogonomycetes</taxon>
        <taxon>Endogonales</taxon>
        <taxon>Endogonales incertae sedis</taxon>
        <taxon>Bifiguratus</taxon>
    </lineage>
</organism>
<dbReference type="PROSITE" id="PS50011">
    <property type="entry name" value="PROTEIN_KINASE_DOM"/>
    <property type="match status" value="1"/>
</dbReference>
<evidence type="ECO:0000256" key="15">
    <source>
        <dbReference type="ARBA" id="ARBA00048679"/>
    </source>
</evidence>
<dbReference type="Pfam" id="PF22600">
    <property type="entry name" value="MTPAP-like_central"/>
    <property type="match status" value="1"/>
</dbReference>
<evidence type="ECO:0000256" key="6">
    <source>
        <dbReference type="ARBA" id="ARBA00022527"/>
    </source>
</evidence>
<dbReference type="InterPro" id="IPR043519">
    <property type="entry name" value="NT_sf"/>
</dbReference>
<feature type="compositionally biased region" description="Basic and acidic residues" evidence="18">
    <location>
        <begin position="852"/>
        <end position="874"/>
    </location>
</feature>
<comment type="caution">
    <text evidence="20">The sequence shown here is derived from an EMBL/GenBank/DDBJ whole genome shotgun (WGS) entry which is preliminary data.</text>
</comment>
<evidence type="ECO:0000256" key="9">
    <source>
        <dbReference type="ARBA" id="ARBA00022723"/>
    </source>
</evidence>
<name>A0A261Y681_9FUNG</name>
<dbReference type="AlphaFoldDB" id="A0A261Y681"/>
<evidence type="ECO:0000256" key="8">
    <source>
        <dbReference type="ARBA" id="ARBA00022679"/>
    </source>
</evidence>
<feature type="compositionally biased region" description="Basic residues" evidence="18">
    <location>
        <begin position="1040"/>
        <end position="1052"/>
    </location>
</feature>
<feature type="binding site" evidence="16">
    <location>
        <position position="43"/>
    </location>
    <ligand>
        <name>ATP</name>
        <dbReference type="ChEBI" id="CHEBI:30616"/>
    </ligand>
</feature>
<evidence type="ECO:0000256" key="10">
    <source>
        <dbReference type="ARBA" id="ARBA00022741"/>
    </source>
</evidence>
<keyword evidence="7" id="KW-0597">Phosphoprotein</keyword>
<comment type="catalytic activity">
    <reaction evidence="14">
        <text>L-threonyl-[protein] + ATP = O-phospho-L-threonyl-[protein] + ADP + H(+)</text>
        <dbReference type="Rhea" id="RHEA:46608"/>
        <dbReference type="Rhea" id="RHEA-COMP:11060"/>
        <dbReference type="Rhea" id="RHEA-COMP:11605"/>
        <dbReference type="ChEBI" id="CHEBI:15378"/>
        <dbReference type="ChEBI" id="CHEBI:30013"/>
        <dbReference type="ChEBI" id="CHEBI:30616"/>
        <dbReference type="ChEBI" id="CHEBI:61977"/>
        <dbReference type="ChEBI" id="CHEBI:456216"/>
        <dbReference type="EC" id="2.7.11.1"/>
    </reaction>
</comment>
<feature type="domain" description="Protein kinase" evidence="19">
    <location>
        <begin position="14"/>
        <end position="264"/>
    </location>
</feature>
<evidence type="ECO:0000259" key="19">
    <source>
        <dbReference type="PROSITE" id="PS50011"/>
    </source>
</evidence>
<feature type="region of interest" description="Disordered" evidence="18">
    <location>
        <begin position="833"/>
        <end position="1082"/>
    </location>
</feature>
<dbReference type="SUPFAM" id="SSF56112">
    <property type="entry name" value="Protein kinase-like (PK-like)"/>
    <property type="match status" value="1"/>
</dbReference>
<dbReference type="GO" id="GO:0004674">
    <property type="term" value="F:protein serine/threonine kinase activity"/>
    <property type="evidence" value="ECO:0007669"/>
    <property type="project" value="UniProtKB-KW"/>
</dbReference>
<feature type="region of interest" description="Disordered" evidence="18">
    <location>
        <begin position="287"/>
        <end position="427"/>
    </location>
</feature>
<dbReference type="GO" id="GO:0010605">
    <property type="term" value="P:negative regulation of macromolecule metabolic process"/>
    <property type="evidence" value="ECO:0007669"/>
    <property type="project" value="UniProtKB-ARBA"/>
</dbReference>
<feature type="compositionally biased region" description="Low complexity" evidence="18">
    <location>
        <begin position="1008"/>
        <end position="1028"/>
    </location>
</feature>
<dbReference type="InterPro" id="IPR000719">
    <property type="entry name" value="Prot_kinase_dom"/>
</dbReference>
<dbReference type="CDD" id="cd06609">
    <property type="entry name" value="STKc_MST3_like"/>
    <property type="match status" value="1"/>
</dbReference>
<protein>
    <recommendedName>
        <fullName evidence="4">non-specific serine/threonine protein kinase</fullName>
        <ecNumber evidence="4">2.7.11.1</ecNumber>
    </recommendedName>
</protein>
<keyword evidence="10 16" id="KW-0547">Nucleotide-binding</keyword>
<feature type="compositionally biased region" description="Polar residues" evidence="18">
    <location>
        <begin position="404"/>
        <end position="416"/>
    </location>
</feature>
<dbReference type="Pfam" id="PF20929">
    <property type="entry name" value="PDCD10_N"/>
    <property type="match status" value="1"/>
</dbReference>
<evidence type="ECO:0000256" key="7">
    <source>
        <dbReference type="ARBA" id="ARBA00022553"/>
    </source>
</evidence>
<keyword evidence="17" id="KW-0175">Coiled coil</keyword>
<dbReference type="OrthoDB" id="248923at2759"/>
<dbReference type="PANTHER" id="PTHR48012">
    <property type="entry name" value="STERILE20-LIKE KINASE, ISOFORM B-RELATED"/>
    <property type="match status" value="1"/>
</dbReference>
<feature type="compositionally biased region" description="Pro residues" evidence="18">
    <location>
        <begin position="320"/>
        <end position="333"/>
    </location>
</feature>
<dbReference type="Pfam" id="PF00069">
    <property type="entry name" value="Pkinase"/>
    <property type="match status" value="1"/>
</dbReference>
<dbReference type="EC" id="2.7.11.1" evidence="4"/>
<dbReference type="SUPFAM" id="SSF81631">
    <property type="entry name" value="PAP/OAS1 substrate-binding domain"/>
    <property type="match status" value="1"/>
</dbReference>
<keyword evidence="11" id="KW-0418">Kinase</keyword>
<feature type="coiled-coil region" evidence="17">
    <location>
        <begin position="40"/>
        <end position="67"/>
    </location>
</feature>